<name>A0ABR8BLV3_9NOSO</name>
<sequence length="86" mass="9592">MKAIEVTGTIDSQGNLILDQPIQGTTYPHQVRVIVLVPEEQVQAEEVDPDDTPVEEIKASLRRALKQAKEGKRIPLSQMWEGIDAE</sequence>
<evidence type="ECO:0000313" key="1">
    <source>
        <dbReference type="EMBL" id="MBD2254916.1"/>
    </source>
</evidence>
<accession>A0ABR8BLV3</accession>
<dbReference type="RefSeq" id="WP_190571430.1">
    <property type="nucleotide sequence ID" value="NZ_JACJQL010000070.1"/>
</dbReference>
<reference evidence="1 2" key="1">
    <citation type="journal article" date="2020" name="ISME J.">
        <title>Comparative genomics reveals insights into cyanobacterial evolution and habitat adaptation.</title>
        <authorList>
            <person name="Chen M.Y."/>
            <person name="Teng W.K."/>
            <person name="Zhao L."/>
            <person name="Hu C.X."/>
            <person name="Zhou Y.K."/>
            <person name="Han B.P."/>
            <person name="Song L.R."/>
            <person name="Shu W.S."/>
        </authorList>
    </citation>
    <scope>NUCLEOTIDE SEQUENCE [LARGE SCALE GENOMIC DNA]</scope>
    <source>
        <strain evidence="1 2">FACHB-3921</strain>
    </source>
</reference>
<gene>
    <name evidence="1" type="ORF">H6G14_27205</name>
</gene>
<proteinExistence type="predicted"/>
<dbReference type="Proteomes" id="UP000621307">
    <property type="component" value="Unassembled WGS sequence"/>
</dbReference>
<organism evidence="1 2">
    <name type="scientific">Nostoc parmelioides FACHB-3921</name>
    <dbReference type="NCBI Taxonomy" id="2692909"/>
    <lineage>
        <taxon>Bacteria</taxon>
        <taxon>Bacillati</taxon>
        <taxon>Cyanobacteriota</taxon>
        <taxon>Cyanophyceae</taxon>
        <taxon>Nostocales</taxon>
        <taxon>Nostocaceae</taxon>
        <taxon>Nostoc</taxon>
    </lineage>
</organism>
<protein>
    <submittedName>
        <fullName evidence="1">Uncharacterized protein</fullName>
    </submittedName>
</protein>
<keyword evidence="2" id="KW-1185">Reference proteome</keyword>
<comment type="caution">
    <text evidence="1">The sequence shown here is derived from an EMBL/GenBank/DDBJ whole genome shotgun (WGS) entry which is preliminary data.</text>
</comment>
<dbReference type="EMBL" id="JACJQL010000070">
    <property type="protein sequence ID" value="MBD2254916.1"/>
    <property type="molecule type" value="Genomic_DNA"/>
</dbReference>
<evidence type="ECO:0000313" key="2">
    <source>
        <dbReference type="Proteomes" id="UP000621307"/>
    </source>
</evidence>